<evidence type="ECO:0000313" key="2">
    <source>
        <dbReference type="EMBL" id="ASV45078.1"/>
    </source>
</evidence>
<sequence length="198" mass="21661">MNVNELPQYKCHKVVRAGKILATARNPNEDAVFLDVDGVVNKWLFAPTGWLNKHNPDIGGYLVAYEDGYLSYSPAAAFEAGYSIIIDKDSNGTVLAQKADGTETLHFQGSTPASTEIDLDAADFSDALMWLKEGKRVQRAGWNGKGQYVQLWQLPPDITFDGAELRPCFILKNAQGVAQAGWVPSMGDLLATDWQVVA</sequence>
<proteinExistence type="predicted"/>
<reference evidence="2 3" key="1">
    <citation type="submission" date="2017-08" db="EMBL/GenBank/DDBJ databases">
        <authorList>
            <person name="de Groot N.N."/>
        </authorList>
    </citation>
    <scope>NUCLEOTIDE SEQUENCE [LARGE SCALE GENOMIC DNA]</scope>
</reference>
<feature type="domain" description="Thoeris anti-defense 2-like" evidence="1">
    <location>
        <begin position="123"/>
        <end position="197"/>
    </location>
</feature>
<gene>
    <name evidence="2" type="ORF">SopranoGao_55</name>
</gene>
<name>A0A248SKZ7_9CAUD</name>
<dbReference type="InterPro" id="IPR021361">
    <property type="entry name" value="Tad2-like_dom"/>
</dbReference>
<accession>A0A248SKZ7</accession>
<dbReference type="Pfam" id="PF11195">
    <property type="entry name" value="Tad2-like"/>
    <property type="match status" value="1"/>
</dbReference>
<dbReference type="Proteomes" id="UP000224252">
    <property type="component" value="Segment"/>
</dbReference>
<evidence type="ECO:0000313" key="3">
    <source>
        <dbReference type="Proteomes" id="UP000224252"/>
    </source>
</evidence>
<evidence type="ECO:0000259" key="1">
    <source>
        <dbReference type="Pfam" id="PF11195"/>
    </source>
</evidence>
<dbReference type="EMBL" id="MF612073">
    <property type="protein sequence ID" value="ASV45078.1"/>
    <property type="molecule type" value="Genomic_DNA"/>
</dbReference>
<protein>
    <recommendedName>
        <fullName evidence="1">Thoeris anti-defense 2-like domain-containing protein</fullName>
    </recommendedName>
</protein>
<keyword evidence="3" id="KW-1185">Reference proteome</keyword>
<organism evidence="2 3">
    <name type="scientific">Klebsiella phage SopranoGao</name>
    <dbReference type="NCBI Taxonomy" id="2026944"/>
    <lineage>
        <taxon>Viruses</taxon>
        <taxon>Duplodnaviria</taxon>
        <taxon>Heunggongvirae</taxon>
        <taxon>Uroviricota</taxon>
        <taxon>Caudoviricetes</taxon>
        <taxon>Lastavirus</taxon>
        <taxon>Lastavirus sopranogao</taxon>
    </lineage>
</organism>